<feature type="non-terminal residue" evidence="2">
    <location>
        <position position="81"/>
    </location>
</feature>
<reference evidence="2 3" key="1">
    <citation type="submission" date="2013-11" db="EMBL/GenBank/DDBJ databases">
        <title>Genome sequencing of Stegodyphus mimosarum.</title>
        <authorList>
            <person name="Bechsgaard J."/>
        </authorList>
    </citation>
    <scope>NUCLEOTIDE SEQUENCE [LARGE SCALE GENOMIC DNA]</scope>
</reference>
<dbReference type="OMA" id="MICIENC"/>
<evidence type="ECO:0000256" key="1">
    <source>
        <dbReference type="SAM" id="SignalP"/>
    </source>
</evidence>
<protein>
    <submittedName>
        <fullName evidence="2">Eclosion hormone</fullName>
    </submittedName>
</protein>
<accession>A0A087UWN1</accession>
<evidence type="ECO:0000313" key="3">
    <source>
        <dbReference type="Proteomes" id="UP000054359"/>
    </source>
</evidence>
<dbReference type="GO" id="GO:0018990">
    <property type="term" value="P:ecdysis, chitin-based cuticle"/>
    <property type="evidence" value="ECO:0007669"/>
    <property type="project" value="InterPro"/>
</dbReference>
<dbReference type="AlphaFoldDB" id="A0A087UWN1"/>
<keyword evidence="3" id="KW-1185">Reference proteome</keyword>
<organism evidence="2 3">
    <name type="scientific">Stegodyphus mimosarum</name>
    <name type="common">African social velvet spider</name>
    <dbReference type="NCBI Taxonomy" id="407821"/>
    <lineage>
        <taxon>Eukaryota</taxon>
        <taxon>Metazoa</taxon>
        <taxon>Ecdysozoa</taxon>
        <taxon>Arthropoda</taxon>
        <taxon>Chelicerata</taxon>
        <taxon>Arachnida</taxon>
        <taxon>Araneae</taxon>
        <taxon>Araneomorphae</taxon>
        <taxon>Entelegynae</taxon>
        <taxon>Eresoidea</taxon>
        <taxon>Eresidae</taxon>
        <taxon>Stegodyphus</taxon>
    </lineage>
</organism>
<dbReference type="Pfam" id="PF04736">
    <property type="entry name" value="Eclosion"/>
    <property type="match status" value="1"/>
</dbReference>
<dbReference type="Proteomes" id="UP000054359">
    <property type="component" value="Unassembled WGS sequence"/>
</dbReference>
<evidence type="ECO:0000313" key="2">
    <source>
        <dbReference type="EMBL" id="KFM81770.1"/>
    </source>
</evidence>
<dbReference type="STRING" id="407821.A0A087UWN1"/>
<sequence length="81" mass="9161">MGKRCRVFLLFATLILKISEDCSAARSATWMCINNCAQCKRTYGAFFEGQRCAESCIKYKGMLMPDCNDVNTISSFLNKLE</sequence>
<keyword evidence="1" id="KW-0732">Signal</keyword>
<dbReference type="InterPro" id="IPR006825">
    <property type="entry name" value="Eclosion"/>
</dbReference>
<gene>
    <name evidence="2" type="ORF">X975_09842</name>
</gene>
<dbReference type="OrthoDB" id="6432957at2759"/>
<name>A0A087UWN1_STEMI</name>
<dbReference type="GO" id="GO:0007218">
    <property type="term" value="P:neuropeptide signaling pathway"/>
    <property type="evidence" value="ECO:0007669"/>
    <property type="project" value="InterPro"/>
</dbReference>
<proteinExistence type="predicted"/>
<dbReference type="GO" id="GO:0008255">
    <property type="term" value="F:ecdysis-triggering hormone activity"/>
    <property type="evidence" value="ECO:0007669"/>
    <property type="project" value="InterPro"/>
</dbReference>
<feature type="chain" id="PRO_5001830942" evidence="1">
    <location>
        <begin position="25"/>
        <end position="81"/>
    </location>
</feature>
<feature type="signal peptide" evidence="1">
    <location>
        <begin position="1"/>
        <end position="24"/>
    </location>
</feature>
<dbReference type="EMBL" id="KK122029">
    <property type="protein sequence ID" value="KFM81770.1"/>
    <property type="molecule type" value="Genomic_DNA"/>
</dbReference>